<feature type="transmembrane region" description="Helical" evidence="1">
    <location>
        <begin position="225"/>
        <end position="248"/>
    </location>
</feature>
<keyword evidence="1" id="KW-0812">Transmembrane</keyword>
<name>A0A5C5YET2_9BACT</name>
<gene>
    <name evidence="2" type="ORF">Pla123a_38340</name>
</gene>
<dbReference type="OrthoDB" id="9862470at2"/>
<reference evidence="2 3" key="1">
    <citation type="submission" date="2019-02" db="EMBL/GenBank/DDBJ databases">
        <title>Deep-cultivation of Planctomycetes and their phenomic and genomic characterization uncovers novel biology.</title>
        <authorList>
            <person name="Wiegand S."/>
            <person name="Jogler M."/>
            <person name="Boedeker C."/>
            <person name="Pinto D."/>
            <person name="Vollmers J."/>
            <person name="Rivas-Marin E."/>
            <person name="Kohn T."/>
            <person name="Peeters S.H."/>
            <person name="Heuer A."/>
            <person name="Rast P."/>
            <person name="Oberbeckmann S."/>
            <person name="Bunk B."/>
            <person name="Jeske O."/>
            <person name="Meyerdierks A."/>
            <person name="Storesund J.E."/>
            <person name="Kallscheuer N."/>
            <person name="Luecker S."/>
            <person name="Lage O.M."/>
            <person name="Pohl T."/>
            <person name="Merkel B.J."/>
            <person name="Hornburger P."/>
            <person name="Mueller R.-W."/>
            <person name="Bruemmer F."/>
            <person name="Labrenz M."/>
            <person name="Spormann A.M."/>
            <person name="Op Den Camp H."/>
            <person name="Overmann J."/>
            <person name="Amann R."/>
            <person name="Jetten M.S.M."/>
            <person name="Mascher T."/>
            <person name="Medema M.H."/>
            <person name="Devos D.P."/>
            <person name="Kaster A.-K."/>
            <person name="Ovreas L."/>
            <person name="Rohde M."/>
            <person name="Galperin M.Y."/>
            <person name="Jogler C."/>
        </authorList>
    </citation>
    <scope>NUCLEOTIDE SEQUENCE [LARGE SCALE GENOMIC DNA]</scope>
    <source>
        <strain evidence="2 3">Pla123a</strain>
    </source>
</reference>
<dbReference type="EMBL" id="SJPO01000010">
    <property type="protein sequence ID" value="TWT73498.1"/>
    <property type="molecule type" value="Genomic_DNA"/>
</dbReference>
<feature type="transmembrane region" description="Helical" evidence="1">
    <location>
        <begin position="97"/>
        <end position="119"/>
    </location>
</feature>
<protein>
    <submittedName>
        <fullName evidence="2">Uncharacterized protein</fullName>
    </submittedName>
</protein>
<comment type="caution">
    <text evidence="2">The sequence shown here is derived from an EMBL/GenBank/DDBJ whole genome shotgun (WGS) entry which is preliminary data.</text>
</comment>
<organism evidence="2 3">
    <name type="scientific">Posidoniimonas polymericola</name>
    <dbReference type="NCBI Taxonomy" id="2528002"/>
    <lineage>
        <taxon>Bacteria</taxon>
        <taxon>Pseudomonadati</taxon>
        <taxon>Planctomycetota</taxon>
        <taxon>Planctomycetia</taxon>
        <taxon>Pirellulales</taxon>
        <taxon>Lacipirellulaceae</taxon>
        <taxon>Posidoniimonas</taxon>
    </lineage>
</organism>
<dbReference type="RefSeq" id="WP_146589885.1">
    <property type="nucleotide sequence ID" value="NZ_SJPO01000010.1"/>
</dbReference>
<evidence type="ECO:0000313" key="2">
    <source>
        <dbReference type="EMBL" id="TWT73498.1"/>
    </source>
</evidence>
<evidence type="ECO:0000256" key="1">
    <source>
        <dbReference type="SAM" id="Phobius"/>
    </source>
</evidence>
<feature type="transmembrane region" description="Helical" evidence="1">
    <location>
        <begin position="190"/>
        <end position="213"/>
    </location>
</feature>
<proteinExistence type="predicted"/>
<accession>A0A5C5YET2</accession>
<feature type="transmembrane region" description="Helical" evidence="1">
    <location>
        <begin position="157"/>
        <end position="178"/>
    </location>
</feature>
<keyword evidence="1" id="KW-0472">Membrane</keyword>
<sequence length="257" mass="28409">MAAESPFDDHDESQFVEDCLTESALPPLRIGHLLLWTAVASVVFAVVFSYQRTSDQIDDPRSALTLMWYLPASAELSALLVVLLARRAGVRDWQPGHGLLLLSGLEVLAQLVLFAVFAAAGEASYWVHSVYQLFRFVLVLSVGATLAWRTPGRWRWVFVWAAAEPIARFFSRLLIYSFVGYQSGYHGMVAVVYCSMLLPQLVAAGLVTVGMLGDRREGKRRHWTHWIGVAGVYLFIVLMLVTLTAVMLGPAPTAGDP</sequence>
<dbReference type="Proteomes" id="UP000318478">
    <property type="component" value="Unassembled WGS sequence"/>
</dbReference>
<feature type="transmembrane region" description="Helical" evidence="1">
    <location>
        <begin position="33"/>
        <end position="51"/>
    </location>
</feature>
<evidence type="ECO:0000313" key="3">
    <source>
        <dbReference type="Proteomes" id="UP000318478"/>
    </source>
</evidence>
<keyword evidence="1" id="KW-1133">Transmembrane helix</keyword>
<dbReference type="AlphaFoldDB" id="A0A5C5YET2"/>
<feature type="transmembrane region" description="Helical" evidence="1">
    <location>
        <begin position="66"/>
        <end position="85"/>
    </location>
</feature>
<keyword evidence="3" id="KW-1185">Reference proteome</keyword>
<feature type="transmembrane region" description="Helical" evidence="1">
    <location>
        <begin position="125"/>
        <end position="148"/>
    </location>
</feature>